<keyword evidence="6 12" id="KW-0460">Magnesium</keyword>
<feature type="transmembrane region" description="Helical" evidence="12">
    <location>
        <begin position="332"/>
        <end position="352"/>
    </location>
</feature>
<evidence type="ECO:0000256" key="7">
    <source>
        <dbReference type="ARBA" id="ARBA00022989"/>
    </source>
</evidence>
<evidence type="ECO:0000256" key="11">
    <source>
        <dbReference type="ARBA" id="ARBA00045497"/>
    </source>
</evidence>
<keyword evidence="3 12" id="KW-0813">Transport</keyword>
<evidence type="ECO:0000256" key="8">
    <source>
        <dbReference type="ARBA" id="ARBA00023065"/>
    </source>
</evidence>
<dbReference type="FunFam" id="1.20.58.340:FF:000004">
    <property type="entry name" value="Magnesium transport protein CorA"/>
    <property type="match status" value="1"/>
</dbReference>
<dbReference type="InterPro" id="IPR002523">
    <property type="entry name" value="MgTranspt_CorA/ZnTranspt_ZntB"/>
</dbReference>
<dbReference type="InterPro" id="IPR045861">
    <property type="entry name" value="CorA_cytoplasmic_dom"/>
</dbReference>
<dbReference type="EMBL" id="DXEL01000085">
    <property type="protein sequence ID" value="HIX75871.1"/>
    <property type="molecule type" value="Genomic_DNA"/>
</dbReference>
<keyword evidence="5 12" id="KW-0812">Transmembrane</keyword>
<dbReference type="InterPro" id="IPR045863">
    <property type="entry name" value="CorA_TM1_TM2"/>
</dbReference>
<evidence type="ECO:0000256" key="5">
    <source>
        <dbReference type="ARBA" id="ARBA00022692"/>
    </source>
</evidence>
<proteinExistence type="inferred from homology"/>
<dbReference type="GO" id="GO:0015087">
    <property type="term" value="F:cobalt ion transmembrane transporter activity"/>
    <property type="evidence" value="ECO:0007669"/>
    <property type="project" value="UniProtKB-UniRule"/>
</dbReference>
<reference evidence="13" key="2">
    <citation type="submission" date="2021-04" db="EMBL/GenBank/DDBJ databases">
        <authorList>
            <person name="Gilroy R."/>
        </authorList>
    </citation>
    <scope>NUCLEOTIDE SEQUENCE</scope>
    <source>
        <strain evidence="13">ChiGjej6B6-14162</strain>
    </source>
</reference>
<dbReference type="GO" id="GO:0005886">
    <property type="term" value="C:plasma membrane"/>
    <property type="evidence" value="ECO:0007669"/>
    <property type="project" value="UniProtKB-SubCell"/>
</dbReference>
<dbReference type="Gene3D" id="3.30.460.20">
    <property type="entry name" value="CorA soluble domain-like"/>
    <property type="match status" value="1"/>
</dbReference>
<dbReference type="Proteomes" id="UP000886740">
    <property type="component" value="Unassembled WGS sequence"/>
</dbReference>
<dbReference type="GO" id="GO:0000287">
    <property type="term" value="F:magnesium ion binding"/>
    <property type="evidence" value="ECO:0007669"/>
    <property type="project" value="TreeGrafter"/>
</dbReference>
<comment type="catalytic activity">
    <reaction evidence="10">
        <text>Mg(2+)(in) = Mg(2+)(out)</text>
        <dbReference type="Rhea" id="RHEA:29827"/>
        <dbReference type="ChEBI" id="CHEBI:18420"/>
    </reaction>
</comment>
<evidence type="ECO:0000256" key="10">
    <source>
        <dbReference type="ARBA" id="ARBA00034269"/>
    </source>
</evidence>
<evidence type="ECO:0000256" key="2">
    <source>
        <dbReference type="ARBA" id="ARBA00009765"/>
    </source>
</evidence>
<keyword evidence="9 12" id="KW-0472">Membrane</keyword>
<comment type="caution">
    <text evidence="13">The sequence shown here is derived from an EMBL/GenBank/DDBJ whole genome shotgun (WGS) entry which is preliminary data.</text>
</comment>
<keyword evidence="8 12" id="KW-0406">Ion transport</keyword>
<evidence type="ECO:0000256" key="4">
    <source>
        <dbReference type="ARBA" id="ARBA00022475"/>
    </source>
</evidence>
<dbReference type="GO" id="GO:0050897">
    <property type="term" value="F:cobalt ion binding"/>
    <property type="evidence" value="ECO:0007669"/>
    <property type="project" value="TreeGrafter"/>
</dbReference>
<keyword evidence="4 12" id="KW-1003">Cell membrane</keyword>
<comment type="function">
    <text evidence="11">Mediates influx of magnesium ions. Alternates between open and closed states. Activated by low cytoplasmic Mg(2+) levels. Inactive when cytoplasmic Mg(2+) levels are high.</text>
</comment>
<comment type="subcellular location">
    <subcellularLocation>
        <location evidence="1">Cell membrane</location>
        <topology evidence="1">Multi-pass membrane protein</topology>
    </subcellularLocation>
    <subcellularLocation>
        <location evidence="12">Membrane</location>
        <topology evidence="12">Multi-pass membrane protein</topology>
    </subcellularLocation>
</comment>
<keyword evidence="7 12" id="KW-1133">Transmembrane helix</keyword>
<dbReference type="Gene3D" id="1.20.58.340">
    <property type="entry name" value="Magnesium transport protein CorA, transmembrane region"/>
    <property type="match status" value="2"/>
</dbReference>
<sequence>MRRKDAIRRKKHISNRKLSEKYYYVGEEKTVTGLRLTQYDAHSLTSKTIDPSGTSFKKLINPSHINWLEVSGLTNDELISRLAKEFGLHNVDAKDILTPQHVAKIEEYNGHLLIVLNTCYFDDDQELRPEHVTILVMGNTIITFTERNSGLFDSVHQAISNNLLGIREKTIGLLLVFLLNSLIASLVEIISRVEETLGDLEETLLDPNDEQKNIGPDIQRHRREYMLIRRNCQPLKEQFPKLLRTDNGIITPDLLPVYYDLQDQLLFILQTTESCREITSSLVDLYIANNDLRMNRIMKRLTVVSTIFIPLTFLAGIWGMNFKVMPELDWRYGYATAWAIMILTAIGTWLYMKRKDWY</sequence>
<comment type="similarity">
    <text evidence="2 12">Belongs to the CorA metal ion transporter (MIT) (TC 1.A.35) family.</text>
</comment>
<evidence type="ECO:0000256" key="1">
    <source>
        <dbReference type="ARBA" id="ARBA00004651"/>
    </source>
</evidence>
<dbReference type="CDD" id="cd12828">
    <property type="entry name" value="TmCorA-like_1"/>
    <property type="match status" value="1"/>
</dbReference>
<evidence type="ECO:0000313" key="13">
    <source>
        <dbReference type="EMBL" id="HIX75871.1"/>
    </source>
</evidence>
<accession>A0A9D1XB62</accession>
<feature type="transmembrane region" description="Helical" evidence="12">
    <location>
        <begin position="301"/>
        <end position="320"/>
    </location>
</feature>
<gene>
    <name evidence="12 13" type="primary">corA</name>
    <name evidence="13" type="ORF">H9977_12690</name>
</gene>
<evidence type="ECO:0000256" key="12">
    <source>
        <dbReference type="RuleBase" id="RU362010"/>
    </source>
</evidence>
<dbReference type="InterPro" id="IPR004488">
    <property type="entry name" value="Mg/Co-transport_prot_CorA"/>
</dbReference>
<evidence type="ECO:0000256" key="3">
    <source>
        <dbReference type="ARBA" id="ARBA00022448"/>
    </source>
</evidence>
<organism evidence="13 14">
    <name type="scientific">Candidatus Parabacteroides intestinipullorum</name>
    <dbReference type="NCBI Taxonomy" id="2838723"/>
    <lineage>
        <taxon>Bacteria</taxon>
        <taxon>Pseudomonadati</taxon>
        <taxon>Bacteroidota</taxon>
        <taxon>Bacteroidia</taxon>
        <taxon>Bacteroidales</taxon>
        <taxon>Tannerellaceae</taxon>
        <taxon>Parabacteroides</taxon>
    </lineage>
</organism>
<evidence type="ECO:0000256" key="6">
    <source>
        <dbReference type="ARBA" id="ARBA00022842"/>
    </source>
</evidence>
<dbReference type="SUPFAM" id="SSF143865">
    <property type="entry name" value="CorA soluble domain-like"/>
    <property type="match status" value="1"/>
</dbReference>
<dbReference type="GO" id="GO:0015095">
    <property type="term" value="F:magnesium ion transmembrane transporter activity"/>
    <property type="evidence" value="ECO:0007669"/>
    <property type="project" value="UniProtKB-UniRule"/>
</dbReference>
<evidence type="ECO:0000313" key="14">
    <source>
        <dbReference type="Proteomes" id="UP000886740"/>
    </source>
</evidence>
<dbReference type="AlphaFoldDB" id="A0A9D1XB62"/>
<dbReference type="PANTHER" id="PTHR46494:SF1">
    <property type="entry name" value="CORA FAMILY METAL ION TRANSPORTER (EUROFUNG)"/>
    <property type="match status" value="1"/>
</dbReference>
<reference evidence="13" key="1">
    <citation type="journal article" date="2021" name="PeerJ">
        <title>Extensive microbial diversity within the chicken gut microbiome revealed by metagenomics and culture.</title>
        <authorList>
            <person name="Gilroy R."/>
            <person name="Ravi A."/>
            <person name="Getino M."/>
            <person name="Pursley I."/>
            <person name="Horton D.L."/>
            <person name="Alikhan N.F."/>
            <person name="Baker D."/>
            <person name="Gharbi K."/>
            <person name="Hall N."/>
            <person name="Watson M."/>
            <person name="Adriaenssens E.M."/>
            <person name="Foster-Nyarko E."/>
            <person name="Jarju S."/>
            <person name="Secka A."/>
            <person name="Antonio M."/>
            <person name="Oren A."/>
            <person name="Chaudhuri R.R."/>
            <person name="La Ragione R."/>
            <person name="Hildebrand F."/>
            <person name="Pallen M.J."/>
        </authorList>
    </citation>
    <scope>NUCLEOTIDE SEQUENCE</scope>
    <source>
        <strain evidence="13">ChiGjej6B6-14162</strain>
    </source>
</reference>
<dbReference type="NCBIfam" id="TIGR00383">
    <property type="entry name" value="corA"/>
    <property type="match status" value="1"/>
</dbReference>
<evidence type="ECO:0000256" key="9">
    <source>
        <dbReference type="ARBA" id="ARBA00023136"/>
    </source>
</evidence>
<dbReference type="SUPFAM" id="SSF144083">
    <property type="entry name" value="Magnesium transport protein CorA, transmembrane region"/>
    <property type="match status" value="1"/>
</dbReference>
<dbReference type="PANTHER" id="PTHR46494">
    <property type="entry name" value="CORA FAMILY METAL ION TRANSPORTER (EUROFUNG)"/>
    <property type="match status" value="1"/>
</dbReference>
<dbReference type="Pfam" id="PF01544">
    <property type="entry name" value="CorA"/>
    <property type="match status" value="1"/>
</dbReference>
<protein>
    <recommendedName>
        <fullName evidence="12">Magnesium transport protein CorA</fullName>
    </recommendedName>
</protein>
<name>A0A9D1XB62_9BACT</name>